<feature type="transmembrane region" description="Helical" evidence="2">
    <location>
        <begin position="39"/>
        <end position="62"/>
    </location>
</feature>
<evidence type="ECO:0000256" key="2">
    <source>
        <dbReference type="SAM" id="Phobius"/>
    </source>
</evidence>
<dbReference type="STRING" id="37992.A0A4Z0YS80"/>
<evidence type="ECO:0000256" key="1">
    <source>
        <dbReference type="ARBA" id="ARBA00035112"/>
    </source>
</evidence>
<gene>
    <name evidence="3" type="ORF">E0Z10_g6845</name>
</gene>
<keyword evidence="2" id="KW-0812">Transmembrane</keyword>
<evidence type="ECO:0000313" key="3">
    <source>
        <dbReference type="EMBL" id="TGJ81910.1"/>
    </source>
</evidence>
<comment type="caution">
    <text evidence="3">The sequence shown here is derived from an EMBL/GenBank/DDBJ whole genome shotgun (WGS) entry which is preliminary data.</text>
</comment>
<reference evidence="3 4" key="1">
    <citation type="submission" date="2019-03" db="EMBL/GenBank/DDBJ databases">
        <title>Draft genome sequence of Xylaria hypoxylon DSM 108379, a ubiquitous saprotrophic-parasitic fungi on hardwood.</title>
        <authorList>
            <person name="Buettner E."/>
            <person name="Leonhardt S."/>
            <person name="Gebauer A.M."/>
            <person name="Liers C."/>
            <person name="Hofrichter M."/>
            <person name="Kellner H."/>
        </authorList>
    </citation>
    <scope>NUCLEOTIDE SEQUENCE [LARGE SCALE GENOMIC DNA]</scope>
    <source>
        <strain evidence="3 4">DSM 108379</strain>
    </source>
</reference>
<accession>A0A4Z0YS80</accession>
<dbReference type="InterPro" id="IPR021765">
    <property type="entry name" value="UstYa-like"/>
</dbReference>
<dbReference type="OrthoDB" id="3687641at2759"/>
<dbReference type="EMBL" id="SKBN01000148">
    <property type="protein sequence ID" value="TGJ81910.1"/>
    <property type="molecule type" value="Genomic_DNA"/>
</dbReference>
<dbReference type="GO" id="GO:0043386">
    <property type="term" value="P:mycotoxin biosynthetic process"/>
    <property type="evidence" value="ECO:0007669"/>
    <property type="project" value="InterPro"/>
</dbReference>
<name>A0A4Z0YS80_9PEZI</name>
<dbReference type="PANTHER" id="PTHR33365">
    <property type="entry name" value="YALI0B05434P"/>
    <property type="match status" value="1"/>
</dbReference>
<dbReference type="PANTHER" id="PTHR33365:SF7">
    <property type="entry name" value="TAT PATHWAY SIGNAL SEQUENCE"/>
    <property type="match status" value="1"/>
</dbReference>
<comment type="similarity">
    <text evidence="1">Belongs to the ustYa family.</text>
</comment>
<sequence length="192" mass="21082">MSLEEKEAFLNDADEGASKAGATPSLTHIRNVELHRLSVFLNVGLVVVCVLQAGIIAFYLIFAAPSVSPGSADSREIVEPYSPANSIIEYEYREVIGNDTRFTGRPGPEWEKSIHELMQGTLIRISDEELNLYGSNSIPFKDGGYAAGLGVAHNLHCVKKLKEFIYREQFSPDLSSTGAEFEYLQSHAGLES</sequence>
<organism evidence="3 4">
    <name type="scientific">Xylaria hypoxylon</name>
    <dbReference type="NCBI Taxonomy" id="37992"/>
    <lineage>
        <taxon>Eukaryota</taxon>
        <taxon>Fungi</taxon>
        <taxon>Dikarya</taxon>
        <taxon>Ascomycota</taxon>
        <taxon>Pezizomycotina</taxon>
        <taxon>Sordariomycetes</taxon>
        <taxon>Xylariomycetidae</taxon>
        <taxon>Xylariales</taxon>
        <taxon>Xylariaceae</taxon>
        <taxon>Xylaria</taxon>
    </lineage>
</organism>
<keyword evidence="4" id="KW-1185">Reference proteome</keyword>
<protein>
    <submittedName>
        <fullName evidence="3">Uncharacterized protein</fullName>
    </submittedName>
</protein>
<evidence type="ECO:0000313" key="4">
    <source>
        <dbReference type="Proteomes" id="UP000297716"/>
    </source>
</evidence>
<dbReference type="Proteomes" id="UP000297716">
    <property type="component" value="Unassembled WGS sequence"/>
</dbReference>
<dbReference type="AlphaFoldDB" id="A0A4Z0YS80"/>
<keyword evidence="2" id="KW-1133">Transmembrane helix</keyword>
<proteinExistence type="inferred from homology"/>
<keyword evidence="2" id="KW-0472">Membrane</keyword>
<dbReference type="Pfam" id="PF11807">
    <property type="entry name" value="UstYa"/>
    <property type="match status" value="1"/>
</dbReference>